<keyword evidence="2" id="KW-1185">Reference proteome</keyword>
<reference evidence="1" key="1">
    <citation type="submission" date="2023-11" db="EMBL/GenBank/DDBJ databases">
        <authorList>
            <person name="Poullet M."/>
        </authorList>
    </citation>
    <scope>NUCLEOTIDE SEQUENCE</scope>
    <source>
        <strain evidence="1">E1834</strain>
    </source>
</reference>
<gene>
    <name evidence="1" type="ORF">MENTE1834_LOCUS45268</name>
</gene>
<name>A0ACB1B0A6_MELEN</name>
<dbReference type="Proteomes" id="UP001497535">
    <property type="component" value="Unassembled WGS sequence"/>
</dbReference>
<comment type="caution">
    <text evidence="1">The sequence shown here is derived from an EMBL/GenBank/DDBJ whole genome shotgun (WGS) entry which is preliminary data.</text>
</comment>
<accession>A0ACB1B0A6</accession>
<protein>
    <submittedName>
        <fullName evidence="1">Uncharacterized protein</fullName>
    </submittedName>
</protein>
<proteinExistence type="predicted"/>
<evidence type="ECO:0000313" key="2">
    <source>
        <dbReference type="Proteomes" id="UP001497535"/>
    </source>
</evidence>
<dbReference type="EMBL" id="CAVMJV010000148">
    <property type="protein sequence ID" value="CAK5114015.1"/>
    <property type="molecule type" value="Genomic_DNA"/>
</dbReference>
<organism evidence="1 2">
    <name type="scientific">Meloidogyne enterolobii</name>
    <name type="common">Root-knot nematode worm</name>
    <name type="synonym">Meloidogyne mayaguensis</name>
    <dbReference type="NCBI Taxonomy" id="390850"/>
    <lineage>
        <taxon>Eukaryota</taxon>
        <taxon>Metazoa</taxon>
        <taxon>Ecdysozoa</taxon>
        <taxon>Nematoda</taxon>
        <taxon>Chromadorea</taxon>
        <taxon>Rhabditida</taxon>
        <taxon>Tylenchina</taxon>
        <taxon>Tylenchomorpha</taxon>
        <taxon>Tylenchoidea</taxon>
        <taxon>Meloidogynidae</taxon>
        <taxon>Meloidogyninae</taxon>
        <taxon>Meloidogyne</taxon>
    </lineage>
</organism>
<evidence type="ECO:0000313" key="1">
    <source>
        <dbReference type="EMBL" id="CAK5114015.1"/>
    </source>
</evidence>
<sequence>MEKPRKDPCIGSQIELAVFVNTRRELFHRRMGIRNSWAKDAVKNNLNYLLDKFIYYYVFELG</sequence>